<evidence type="ECO:0000313" key="3">
    <source>
        <dbReference type="Proteomes" id="UP000189431"/>
    </source>
</evidence>
<evidence type="ECO:0000313" key="2">
    <source>
        <dbReference type="EMBL" id="OOF35352.1"/>
    </source>
</evidence>
<dbReference type="PANTHER" id="PTHR40278:SF1">
    <property type="entry name" value="DNA UTILIZATION PROTEIN HOFN"/>
    <property type="match status" value="1"/>
</dbReference>
<dbReference type="Pfam" id="PF05137">
    <property type="entry name" value="PilN"/>
    <property type="match status" value="1"/>
</dbReference>
<sequence>MRINLLPWRAQVQRRQARHFILQTLAVVGSALIIGMGFIQWQHYQIAGQQHRNQQLEQGITQFKQTLVRFEQQDTKRRALQSRLGLVNQLQRQRNNVTEVLNFIPTVMPAGAYLTRLAQQKGHIRLEGWVNSNAELARLLAALEAQQAVEALDIDTVVTGDHTVGPNKRFRLSFSLTHYVSPQLPEREEDEQ</sequence>
<keyword evidence="1" id="KW-0472">Membrane</keyword>
<dbReference type="PANTHER" id="PTHR40278">
    <property type="entry name" value="DNA UTILIZATION PROTEIN HOFN"/>
    <property type="match status" value="1"/>
</dbReference>
<gene>
    <name evidence="2" type="ORF">BZJ21_01170</name>
</gene>
<dbReference type="Proteomes" id="UP000189431">
    <property type="component" value="Unassembled WGS sequence"/>
</dbReference>
<evidence type="ECO:0008006" key="4">
    <source>
        <dbReference type="Google" id="ProtNLM"/>
    </source>
</evidence>
<dbReference type="RefSeq" id="WP_077668920.1">
    <property type="nucleotide sequence ID" value="NZ_MUFR01000002.1"/>
</dbReference>
<dbReference type="InterPro" id="IPR007813">
    <property type="entry name" value="PilN"/>
</dbReference>
<reference evidence="3" key="1">
    <citation type="submission" date="2017-01" db="EMBL/GenBank/DDBJ databases">
        <title>Draft genome of the species Salinivibrio costicola subsp. alcaliphilus.</title>
        <authorList>
            <person name="Lopez-Hermoso C."/>
            <person name="De La Haba R."/>
            <person name="Sanchez-Porro C."/>
            <person name="Ventosa A."/>
        </authorList>
    </citation>
    <scope>NUCLEOTIDE SEQUENCE [LARGE SCALE GENOMIC DNA]</scope>
    <source>
        <strain evidence="3">CBH448</strain>
    </source>
</reference>
<evidence type="ECO:0000256" key="1">
    <source>
        <dbReference type="SAM" id="Phobius"/>
    </source>
</evidence>
<feature type="transmembrane region" description="Helical" evidence="1">
    <location>
        <begin position="20"/>
        <end position="41"/>
    </location>
</feature>
<protein>
    <recommendedName>
        <fullName evidence="4">PilN domain-containing protein</fullName>
    </recommendedName>
</protein>
<keyword evidence="1" id="KW-0812">Transmembrane</keyword>
<organism evidence="2 3">
    <name type="scientific">Salinivibrio costicola subsp. alcaliphilus</name>
    <dbReference type="NCBI Taxonomy" id="272773"/>
    <lineage>
        <taxon>Bacteria</taxon>
        <taxon>Pseudomonadati</taxon>
        <taxon>Pseudomonadota</taxon>
        <taxon>Gammaproteobacteria</taxon>
        <taxon>Vibrionales</taxon>
        <taxon>Vibrionaceae</taxon>
        <taxon>Salinivibrio</taxon>
    </lineage>
</organism>
<proteinExistence type="predicted"/>
<comment type="caution">
    <text evidence="2">The sequence shown here is derived from an EMBL/GenBank/DDBJ whole genome shotgun (WGS) entry which is preliminary data.</text>
</comment>
<keyword evidence="3" id="KW-1185">Reference proteome</keyword>
<name>A0ABX3KXD8_SALCS</name>
<keyword evidence="1" id="KW-1133">Transmembrane helix</keyword>
<dbReference type="InterPro" id="IPR052534">
    <property type="entry name" value="Extracell_DNA_Util/SecSys_Comp"/>
</dbReference>
<accession>A0ABX3KXD8</accession>
<dbReference type="EMBL" id="MUFR01000002">
    <property type="protein sequence ID" value="OOF35352.1"/>
    <property type="molecule type" value="Genomic_DNA"/>
</dbReference>